<dbReference type="AlphaFoldDB" id="A0ABC8L421"/>
<gene>
    <name evidence="1" type="ORF">ERUC_LOCUS32063</name>
</gene>
<sequence>MSSSASLVSNAAVAYSILSSLRLRRTVQSVVAGLYVHGFIPANRANHYQPSLKTGSIVRLGRLEIARFAHMHKITEHQFIIRFIPSTHIVFQIKLLTTSILLT</sequence>
<protein>
    <submittedName>
        <fullName evidence="1">Uncharacterized protein</fullName>
    </submittedName>
</protein>
<keyword evidence="2" id="KW-1185">Reference proteome</keyword>
<comment type="caution">
    <text evidence="1">The sequence shown here is derived from an EMBL/GenBank/DDBJ whole genome shotgun (WGS) entry which is preliminary data.</text>
</comment>
<organism evidence="1 2">
    <name type="scientific">Eruca vesicaria subsp. sativa</name>
    <name type="common">Garden rocket</name>
    <name type="synonym">Eruca sativa</name>
    <dbReference type="NCBI Taxonomy" id="29727"/>
    <lineage>
        <taxon>Eukaryota</taxon>
        <taxon>Viridiplantae</taxon>
        <taxon>Streptophyta</taxon>
        <taxon>Embryophyta</taxon>
        <taxon>Tracheophyta</taxon>
        <taxon>Spermatophyta</taxon>
        <taxon>Magnoliopsida</taxon>
        <taxon>eudicotyledons</taxon>
        <taxon>Gunneridae</taxon>
        <taxon>Pentapetalae</taxon>
        <taxon>rosids</taxon>
        <taxon>malvids</taxon>
        <taxon>Brassicales</taxon>
        <taxon>Brassicaceae</taxon>
        <taxon>Brassiceae</taxon>
        <taxon>Eruca</taxon>
    </lineage>
</organism>
<evidence type="ECO:0000313" key="1">
    <source>
        <dbReference type="EMBL" id="CAH8374667.1"/>
    </source>
</evidence>
<accession>A0ABC8L421</accession>
<dbReference type="Proteomes" id="UP001642260">
    <property type="component" value="Unassembled WGS sequence"/>
</dbReference>
<reference evidence="1 2" key="1">
    <citation type="submission" date="2022-03" db="EMBL/GenBank/DDBJ databases">
        <authorList>
            <person name="Macdonald S."/>
            <person name="Ahmed S."/>
            <person name="Newling K."/>
        </authorList>
    </citation>
    <scope>NUCLEOTIDE SEQUENCE [LARGE SCALE GENOMIC DNA]</scope>
</reference>
<dbReference type="EMBL" id="CAKOAT010451820">
    <property type="protein sequence ID" value="CAH8374667.1"/>
    <property type="molecule type" value="Genomic_DNA"/>
</dbReference>
<name>A0ABC8L421_ERUVS</name>
<proteinExistence type="predicted"/>
<evidence type="ECO:0000313" key="2">
    <source>
        <dbReference type="Proteomes" id="UP001642260"/>
    </source>
</evidence>